<accession>A0ABY2XMR6</accession>
<keyword evidence="3" id="KW-1185">Reference proteome</keyword>
<dbReference type="SUPFAM" id="SSF63829">
    <property type="entry name" value="Calcium-dependent phosphotriesterase"/>
    <property type="match status" value="1"/>
</dbReference>
<dbReference type="InterPro" id="IPR022519">
    <property type="entry name" value="Gloeo/Verruco_rpt"/>
</dbReference>
<comment type="caution">
    <text evidence="2">The sequence shown here is derived from an EMBL/GenBank/DDBJ whole genome shotgun (WGS) entry which is preliminary data.</text>
</comment>
<evidence type="ECO:0000313" key="3">
    <source>
        <dbReference type="Proteomes" id="UP000739180"/>
    </source>
</evidence>
<proteinExistence type="predicted"/>
<feature type="chain" id="PRO_5045385322" description="Glucose/Sorbosone dehydrogenase domain-containing protein" evidence="1">
    <location>
        <begin position="25"/>
        <end position="630"/>
    </location>
</feature>
<feature type="signal peptide" evidence="1">
    <location>
        <begin position="1"/>
        <end position="24"/>
    </location>
</feature>
<sequence length="630" mass="66278">MPVVAALRALTAAALLCAMPLTLAAGEPVEVLNLTTFRGTSGDTTWPPAVRPTVPPILVGEQLYGATAVGLFVLPDYPAQYQVPTDFSEAFPELTRSGLYSGGPLVHDPESGRFYGVGLATSVLSRGPGLLYRTESDGGVAEKVADLNQPNGVLLIQGRTLYGLDRTPDGEGQLFALDLDDARASPRIVHTFSAELSEFPQHLNGLIAGDDGLLYGLIAYQRGIPYMPGTPSAPDTPTGALYRLDPEQPGSFEIVHTFTLAEGELPWRYCNSTRCYSSHEDDVLAWPVVGPDGYLYGTTSVANCKAKGIFDNPANAQYMMTLPLCAGRLEAKSFPERYLGPPPYYDGGILYGAVYRVRPDGSDFTLLHLFSGDDGVLPRGPLAVGADGNIYGTTLSGGQSGVPQSADYDPAAPGTPARSYGGTLYRIDPRAIDVRDGTVLESGFEFLYSFVGTIGGFPTGLTAGSDGRLYGANNSGGEEYINGAGKLVKGNGTVFQVNLDPSAPRARVTVTTSPVDIDQGETATVIWTSQHTLNCVASGGYEGDGWSGPRAPVGDWTVSPPKAELYYYTLTCENALTGGQIANRAVLSVGGADRTKDGNSVEYGNGSGGGLGPFLLAGLALLLGRRRGLS</sequence>
<dbReference type="Proteomes" id="UP000739180">
    <property type="component" value="Unassembled WGS sequence"/>
</dbReference>
<evidence type="ECO:0008006" key="4">
    <source>
        <dbReference type="Google" id="ProtNLM"/>
    </source>
</evidence>
<evidence type="ECO:0000256" key="1">
    <source>
        <dbReference type="SAM" id="SignalP"/>
    </source>
</evidence>
<protein>
    <recommendedName>
        <fullName evidence="4">Glucose/Sorbosone dehydrogenase domain-containing protein</fullName>
    </recommendedName>
</protein>
<dbReference type="EMBL" id="VCQT01000027">
    <property type="protein sequence ID" value="TMW13027.1"/>
    <property type="molecule type" value="Genomic_DNA"/>
</dbReference>
<reference evidence="2 3" key="1">
    <citation type="submission" date="2019-05" db="EMBL/GenBank/DDBJ databases">
        <title>Genome of Alcanivorax gelatiniphagus, an oil degrading marine bacteria.</title>
        <authorList>
            <person name="Kwon K.K."/>
        </authorList>
    </citation>
    <scope>NUCLEOTIDE SEQUENCE [LARGE SCALE GENOMIC DNA]</scope>
    <source>
        <strain evidence="2 3">MEBiC 08158</strain>
    </source>
</reference>
<name>A0ABY2XMR6_9GAMM</name>
<dbReference type="NCBIfam" id="TIGR03803">
    <property type="entry name" value="Gloeo_Verruco"/>
    <property type="match status" value="1"/>
</dbReference>
<gene>
    <name evidence="2" type="ORF">FGS76_08150</name>
</gene>
<keyword evidence="1" id="KW-0732">Signal</keyword>
<evidence type="ECO:0000313" key="2">
    <source>
        <dbReference type="EMBL" id="TMW13027.1"/>
    </source>
</evidence>
<organism evidence="2 3">
    <name type="scientific">Alloalcanivorax gelatiniphagus</name>
    <dbReference type="NCBI Taxonomy" id="1194167"/>
    <lineage>
        <taxon>Bacteria</taxon>
        <taxon>Pseudomonadati</taxon>
        <taxon>Pseudomonadota</taxon>
        <taxon>Gammaproteobacteria</taxon>
        <taxon>Oceanospirillales</taxon>
        <taxon>Alcanivoracaceae</taxon>
        <taxon>Alloalcanivorax</taxon>
    </lineage>
</organism>
<dbReference type="RefSeq" id="WP_138772131.1">
    <property type="nucleotide sequence ID" value="NZ_JBHSSX010000128.1"/>
</dbReference>